<feature type="transmembrane region" description="Helical" evidence="5">
    <location>
        <begin position="20"/>
        <end position="36"/>
    </location>
</feature>
<dbReference type="InterPro" id="IPR005828">
    <property type="entry name" value="MFS_sugar_transport-like"/>
</dbReference>
<dbReference type="Pfam" id="PF00083">
    <property type="entry name" value="Sugar_tr"/>
    <property type="match status" value="1"/>
</dbReference>
<feature type="transmembrane region" description="Helical" evidence="5">
    <location>
        <begin position="378"/>
        <end position="399"/>
    </location>
</feature>
<feature type="transmembrane region" description="Helical" evidence="5">
    <location>
        <begin position="99"/>
        <end position="121"/>
    </location>
</feature>
<dbReference type="PANTHER" id="PTHR24064">
    <property type="entry name" value="SOLUTE CARRIER FAMILY 22 MEMBER"/>
    <property type="match status" value="1"/>
</dbReference>
<comment type="caution">
    <text evidence="7">The sequence shown here is derived from an EMBL/GenBank/DDBJ whole genome shotgun (WGS) entry which is preliminary data.</text>
</comment>
<keyword evidence="3 5" id="KW-1133">Transmembrane helix</keyword>
<dbReference type="EMBL" id="VCGU01000001">
    <property type="protein sequence ID" value="TRY80790.1"/>
    <property type="molecule type" value="Genomic_DNA"/>
</dbReference>
<dbReference type="Proteomes" id="UP000318571">
    <property type="component" value="Chromosome 12"/>
</dbReference>
<accession>A0A553PSY7</accession>
<reference evidence="7 8" key="1">
    <citation type="journal article" date="2018" name="Nat. Ecol. Evol.">
        <title>Genomic signatures of mitonuclear coevolution across populations of Tigriopus californicus.</title>
        <authorList>
            <person name="Barreto F.S."/>
            <person name="Watson E.T."/>
            <person name="Lima T.G."/>
            <person name="Willett C.S."/>
            <person name="Edmands S."/>
            <person name="Li W."/>
            <person name="Burton R.S."/>
        </authorList>
    </citation>
    <scope>NUCLEOTIDE SEQUENCE [LARGE SCALE GENOMIC DNA]</scope>
    <source>
        <strain evidence="7 8">San Diego</strain>
    </source>
</reference>
<organism evidence="7 8">
    <name type="scientific">Tigriopus californicus</name>
    <name type="common">Marine copepod</name>
    <dbReference type="NCBI Taxonomy" id="6832"/>
    <lineage>
        <taxon>Eukaryota</taxon>
        <taxon>Metazoa</taxon>
        <taxon>Ecdysozoa</taxon>
        <taxon>Arthropoda</taxon>
        <taxon>Crustacea</taxon>
        <taxon>Multicrustacea</taxon>
        <taxon>Hexanauplia</taxon>
        <taxon>Copepoda</taxon>
        <taxon>Harpacticoida</taxon>
        <taxon>Harpacticidae</taxon>
        <taxon>Tigriopus</taxon>
    </lineage>
</organism>
<dbReference type="PROSITE" id="PS50850">
    <property type="entry name" value="MFS"/>
    <property type="match status" value="1"/>
</dbReference>
<name>A0A553PSY7_TIGCA</name>
<feature type="transmembrane region" description="Helical" evidence="5">
    <location>
        <begin position="301"/>
        <end position="319"/>
    </location>
</feature>
<feature type="transmembrane region" description="Helical" evidence="5">
    <location>
        <begin position="128"/>
        <end position="150"/>
    </location>
</feature>
<dbReference type="PROSITE" id="PS00216">
    <property type="entry name" value="SUGAR_TRANSPORT_1"/>
    <property type="match status" value="1"/>
</dbReference>
<keyword evidence="4 5" id="KW-0472">Membrane</keyword>
<proteinExistence type="predicted"/>
<dbReference type="GO" id="GO:0016020">
    <property type="term" value="C:membrane"/>
    <property type="evidence" value="ECO:0007669"/>
    <property type="project" value="UniProtKB-SubCell"/>
</dbReference>
<dbReference type="Gene3D" id="1.20.1250.20">
    <property type="entry name" value="MFS general substrate transporter like domains"/>
    <property type="match status" value="1"/>
</dbReference>
<dbReference type="AlphaFoldDB" id="A0A553PSY7"/>
<dbReference type="SUPFAM" id="SSF103473">
    <property type="entry name" value="MFS general substrate transporter"/>
    <property type="match status" value="1"/>
</dbReference>
<evidence type="ECO:0000256" key="2">
    <source>
        <dbReference type="ARBA" id="ARBA00022692"/>
    </source>
</evidence>
<dbReference type="OrthoDB" id="6343530at2759"/>
<feature type="transmembrane region" description="Helical" evidence="5">
    <location>
        <begin position="213"/>
        <end position="231"/>
    </location>
</feature>
<evidence type="ECO:0000256" key="3">
    <source>
        <dbReference type="ARBA" id="ARBA00022989"/>
    </source>
</evidence>
<dbReference type="InterPro" id="IPR036259">
    <property type="entry name" value="MFS_trans_sf"/>
</dbReference>
<keyword evidence="8" id="KW-1185">Reference proteome</keyword>
<evidence type="ECO:0000313" key="8">
    <source>
        <dbReference type="Proteomes" id="UP000318571"/>
    </source>
</evidence>
<evidence type="ECO:0000313" key="7">
    <source>
        <dbReference type="EMBL" id="TRY80790.1"/>
    </source>
</evidence>
<dbReference type="OMA" id="GEIFPTC"/>
<comment type="subcellular location">
    <subcellularLocation>
        <location evidence="1">Membrane</location>
        <topology evidence="1">Multi-pass membrane protein</topology>
    </subcellularLocation>
</comment>
<dbReference type="STRING" id="6832.A0A553PSY7"/>
<evidence type="ECO:0000256" key="1">
    <source>
        <dbReference type="ARBA" id="ARBA00004141"/>
    </source>
</evidence>
<feature type="transmembrane region" description="Helical" evidence="5">
    <location>
        <begin position="185"/>
        <end position="207"/>
    </location>
</feature>
<dbReference type="InterPro" id="IPR005829">
    <property type="entry name" value="Sugar_transporter_CS"/>
</dbReference>
<evidence type="ECO:0000256" key="4">
    <source>
        <dbReference type="ARBA" id="ARBA00023136"/>
    </source>
</evidence>
<feature type="transmembrane region" description="Helical" evidence="5">
    <location>
        <begin position="353"/>
        <end position="372"/>
    </location>
</feature>
<keyword evidence="2 5" id="KW-0812">Transmembrane</keyword>
<gene>
    <name evidence="7" type="ORF">TCAL_06307</name>
</gene>
<sequence>MDFDLIFESIGEFGWQQKKYVFIILMLNGYSSWHMLQYSFVGYQMPFTCLALDQDTPYHNQCPGNSAGKCEKIEFDTSKESTVVSEWTLVCDQAHLGPMVMSVFMLGVLIGALVMGILADAFGRKKTLILAFTCMLISNFVSGHCIDFRWYLSSRFVDGFFTSGNILVSFVLSNEIIGASIRGPLGTLLQSFFALGIMLFACVARFVTNWRSLTLLTSAIGLPLIVTIGYLPESPRWLYANGHPKRAIDVVKTIAENNGTKLNPKHISKEESTEFGQNEARVGVTSLLTVSSLRRITLIQIFSWFVNSMTYYGLTIAAAGTGDRYQSTFMSGFVELFAYALTYTFLPKLGRRVTLCGFMVLGGLPLTLLLVLPNGEWLVYAIAMWSKTCIAGSFAVAYIHSGEIFPTCIRNSAMGLVSMAARAGGIASPYVAEMRGEAVPNLHLVVFGLATLSSGLLNTRLPETQDLPLPDTLEELTERLEMTTPDSKTRYQPLKTLNNDINSETFVPV</sequence>
<dbReference type="GO" id="GO:0022857">
    <property type="term" value="F:transmembrane transporter activity"/>
    <property type="evidence" value="ECO:0007669"/>
    <property type="project" value="InterPro"/>
</dbReference>
<feature type="transmembrane region" description="Helical" evidence="5">
    <location>
        <begin position="156"/>
        <end position="173"/>
    </location>
</feature>
<feature type="transmembrane region" description="Helical" evidence="5">
    <location>
        <begin position="325"/>
        <end position="346"/>
    </location>
</feature>
<evidence type="ECO:0000256" key="5">
    <source>
        <dbReference type="SAM" id="Phobius"/>
    </source>
</evidence>
<evidence type="ECO:0000259" key="6">
    <source>
        <dbReference type="PROSITE" id="PS50850"/>
    </source>
</evidence>
<feature type="domain" description="Major facilitator superfamily (MFS) profile" evidence="6">
    <location>
        <begin position="1"/>
        <end position="465"/>
    </location>
</feature>
<protein>
    <recommendedName>
        <fullName evidence="6">Major facilitator superfamily (MFS) profile domain-containing protein</fullName>
    </recommendedName>
</protein>
<dbReference type="InterPro" id="IPR020846">
    <property type="entry name" value="MFS_dom"/>
</dbReference>